<name>A0A4Z2EZT1_9TELE</name>
<keyword evidence="3" id="KW-1185">Reference proteome</keyword>
<dbReference type="AlphaFoldDB" id="A0A4Z2EZT1"/>
<dbReference type="Proteomes" id="UP000314294">
    <property type="component" value="Unassembled WGS sequence"/>
</dbReference>
<gene>
    <name evidence="2" type="ORF">EYF80_055375</name>
</gene>
<reference evidence="2 3" key="1">
    <citation type="submission" date="2019-03" db="EMBL/GenBank/DDBJ databases">
        <title>First draft genome of Liparis tanakae, snailfish: a comprehensive survey of snailfish specific genes.</title>
        <authorList>
            <person name="Kim W."/>
            <person name="Song I."/>
            <person name="Jeong J.-H."/>
            <person name="Kim D."/>
            <person name="Kim S."/>
            <person name="Ryu S."/>
            <person name="Song J.Y."/>
            <person name="Lee S.K."/>
        </authorList>
    </citation>
    <scope>NUCLEOTIDE SEQUENCE [LARGE SCALE GENOMIC DNA]</scope>
    <source>
        <tissue evidence="2">Muscle</tissue>
    </source>
</reference>
<evidence type="ECO:0000313" key="2">
    <source>
        <dbReference type="EMBL" id="TNN34467.1"/>
    </source>
</evidence>
<evidence type="ECO:0000256" key="1">
    <source>
        <dbReference type="SAM" id="MobiDB-lite"/>
    </source>
</evidence>
<dbReference type="EMBL" id="SRLO01001957">
    <property type="protein sequence ID" value="TNN34467.1"/>
    <property type="molecule type" value="Genomic_DNA"/>
</dbReference>
<evidence type="ECO:0000313" key="3">
    <source>
        <dbReference type="Proteomes" id="UP000314294"/>
    </source>
</evidence>
<comment type="caution">
    <text evidence="2">The sequence shown here is derived from an EMBL/GenBank/DDBJ whole genome shotgun (WGS) entry which is preliminary data.</text>
</comment>
<proteinExistence type="predicted"/>
<organism evidence="2 3">
    <name type="scientific">Liparis tanakae</name>
    <name type="common">Tanaka's snailfish</name>
    <dbReference type="NCBI Taxonomy" id="230148"/>
    <lineage>
        <taxon>Eukaryota</taxon>
        <taxon>Metazoa</taxon>
        <taxon>Chordata</taxon>
        <taxon>Craniata</taxon>
        <taxon>Vertebrata</taxon>
        <taxon>Euteleostomi</taxon>
        <taxon>Actinopterygii</taxon>
        <taxon>Neopterygii</taxon>
        <taxon>Teleostei</taxon>
        <taxon>Neoteleostei</taxon>
        <taxon>Acanthomorphata</taxon>
        <taxon>Eupercaria</taxon>
        <taxon>Perciformes</taxon>
        <taxon>Cottioidei</taxon>
        <taxon>Cottales</taxon>
        <taxon>Liparidae</taxon>
        <taxon>Liparis</taxon>
    </lineage>
</organism>
<feature type="region of interest" description="Disordered" evidence="1">
    <location>
        <begin position="43"/>
        <end position="63"/>
    </location>
</feature>
<protein>
    <submittedName>
        <fullName evidence="2">Uncharacterized protein</fullName>
    </submittedName>
</protein>
<accession>A0A4Z2EZT1</accession>
<sequence>MSPDPIGPDQPPTEHVTRWAAVIGPSEPELLDICPKQSRRIVASASAAKTLDSDEAPTRPPPR</sequence>